<dbReference type="InterPro" id="IPR036894">
    <property type="entry name" value="YbaB-like_sf"/>
</dbReference>
<dbReference type="EMBL" id="FOWW01000002">
    <property type="protein sequence ID" value="SFP32631.1"/>
    <property type="molecule type" value="Genomic_DNA"/>
</dbReference>
<dbReference type="GO" id="GO:0003677">
    <property type="term" value="F:DNA binding"/>
    <property type="evidence" value="ECO:0007669"/>
    <property type="project" value="UniProtKB-KW"/>
</dbReference>
<evidence type="ECO:0000313" key="4">
    <source>
        <dbReference type="Proteomes" id="UP000198727"/>
    </source>
</evidence>
<feature type="region of interest" description="Disordered" evidence="2">
    <location>
        <begin position="115"/>
        <end position="193"/>
    </location>
</feature>
<feature type="compositionally biased region" description="Basic and acidic residues" evidence="2">
    <location>
        <begin position="168"/>
        <end position="177"/>
    </location>
</feature>
<evidence type="ECO:0000256" key="1">
    <source>
        <dbReference type="SAM" id="Coils"/>
    </source>
</evidence>
<keyword evidence="1" id="KW-0175">Coiled coil</keyword>
<keyword evidence="3" id="KW-0238">DNA-binding</keyword>
<dbReference type="Proteomes" id="UP000198727">
    <property type="component" value="Unassembled WGS sequence"/>
</dbReference>
<dbReference type="OrthoDB" id="3696044at2"/>
<feature type="compositionally biased region" description="Pro residues" evidence="2">
    <location>
        <begin position="148"/>
        <end position="162"/>
    </location>
</feature>
<dbReference type="InterPro" id="IPR004401">
    <property type="entry name" value="YbaB/EbfC"/>
</dbReference>
<proteinExistence type="predicted"/>
<dbReference type="STRING" id="587909.SAMN05421810_102267"/>
<protein>
    <submittedName>
        <fullName evidence="3">YbaB/EbfC DNA-binding family protein</fullName>
    </submittedName>
</protein>
<name>A0A1I5PGF5_9PSEU</name>
<gene>
    <name evidence="3" type="ORF">SAMN05421810_102267</name>
</gene>
<dbReference type="Pfam" id="PF02575">
    <property type="entry name" value="YbaB_DNA_bd"/>
    <property type="match status" value="1"/>
</dbReference>
<evidence type="ECO:0000313" key="3">
    <source>
        <dbReference type="EMBL" id="SFP32631.1"/>
    </source>
</evidence>
<dbReference type="AlphaFoldDB" id="A0A1I5PGF5"/>
<sequence length="193" mass="21690">MADLDDVERMVRNWERGAAETAERYQRMQQQVEQISITESVASGAVSVTVGHNGLPTDVRMTDAVRAMSPDEIAANVLRAMRRAQSRYPERLREITAATVGDDDTTRHLVATAYEQFPSPPEEDEPAAPEPSGRELRVETEADEQEAPPRPPRPPRTAPPGPEQGQRGQDRRRPQRSDDDDEDFGDQSFLRRD</sequence>
<reference evidence="4" key="1">
    <citation type="submission" date="2016-10" db="EMBL/GenBank/DDBJ databases">
        <authorList>
            <person name="Varghese N."/>
            <person name="Submissions S."/>
        </authorList>
    </citation>
    <scope>NUCLEOTIDE SEQUENCE [LARGE SCALE GENOMIC DNA]</scope>
    <source>
        <strain evidence="4">CGMCC 4.5579</strain>
    </source>
</reference>
<dbReference type="Gene3D" id="3.30.1310.10">
    <property type="entry name" value="Nucleoid-associated protein YbaB-like domain"/>
    <property type="match status" value="1"/>
</dbReference>
<feature type="coiled-coil region" evidence="1">
    <location>
        <begin position="11"/>
        <end position="38"/>
    </location>
</feature>
<dbReference type="SUPFAM" id="SSF82607">
    <property type="entry name" value="YbaB-like"/>
    <property type="match status" value="1"/>
</dbReference>
<accession>A0A1I5PGF5</accession>
<dbReference type="RefSeq" id="WP_092529013.1">
    <property type="nucleotide sequence ID" value="NZ_FOWW01000002.1"/>
</dbReference>
<keyword evidence="4" id="KW-1185">Reference proteome</keyword>
<organism evidence="3 4">
    <name type="scientific">Amycolatopsis arida</name>
    <dbReference type="NCBI Taxonomy" id="587909"/>
    <lineage>
        <taxon>Bacteria</taxon>
        <taxon>Bacillati</taxon>
        <taxon>Actinomycetota</taxon>
        <taxon>Actinomycetes</taxon>
        <taxon>Pseudonocardiales</taxon>
        <taxon>Pseudonocardiaceae</taxon>
        <taxon>Amycolatopsis</taxon>
    </lineage>
</organism>
<evidence type="ECO:0000256" key="2">
    <source>
        <dbReference type="SAM" id="MobiDB-lite"/>
    </source>
</evidence>